<dbReference type="InterPro" id="IPR011990">
    <property type="entry name" value="TPR-like_helical_dom_sf"/>
</dbReference>
<feature type="repeat" description="PPR" evidence="3">
    <location>
        <begin position="44"/>
        <end position="78"/>
    </location>
</feature>
<organism evidence="4">
    <name type="scientific">Sesamum radiatum</name>
    <name type="common">Black benniseed</name>
    <dbReference type="NCBI Taxonomy" id="300843"/>
    <lineage>
        <taxon>Eukaryota</taxon>
        <taxon>Viridiplantae</taxon>
        <taxon>Streptophyta</taxon>
        <taxon>Embryophyta</taxon>
        <taxon>Tracheophyta</taxon>
        <taxon>Spermatophyta</taxon>
        <taxon>Magnoliopsida</taxon>
        <taxon>eudicotyledons</taxon>
        <taxon>Gunneridae</taxon>
        <taxon>Pentapetalae</taxon>
        <taxon>asterids</taxon>
        <taxon>lamiids</taxon>
        <taxon>Lamiales</taxon>
        <taxon>Pedaliaceae</taxon>
        <taxon>Sesamum</taxon>
    </lineage>
</organism>
<dbReference type="PROSITE" id="PS51375">
    <property type="entry name" value="PPR"/>
    <property type="match status" value="4"/>
</dbReference>
<dbReference type="Gene3D" id="1.25.40.10">
    <property type="entry name" value="Tetratricopeptide repeat domain"/>
    <property type="match status" value="2"/>
</dbReference>
<evidence type="ECO:0000256" key="1">
    <source>
        <dbReference type="ARBA" id="ARBA00007626"/>
    </source>
</evidence>
<reference evidence="4" key="1">
    <citation type="submission" date="2020-06" db="EMBL/GenBank/DDBJ databases">
        <authorList>
            <person name="Li T."/>
            <person name="Hu X."/>
            <person name="Zhang T."/>
            <person name="Song X."/>
            <person name="Zhang H."/>
            <person name="Dai N."/>
            <person name="Sheng W."/>
            <person name="Hou X."/>
            <person name="Wei L."/>
        </authorList>
    </citation>
    <scope>NUCLEOTIDE SEQUENCE</scope>
    <source>
        <strain evidence="4">G02</strain>
        <tissue evidence="4">Leaf</tissue>
    </source>
</reference>
<evidence type="ECO:0000313" key="4">
    <source>
        <dbReference type="EMBL" id="KAL0388909.1"/>
    </source>
</evidence>
<feature type="repeat" description="PPR" evidence="3">
    <location>
        <begin position="125"/>
        <end position="159"/>
    </location>
</feature>
<keyword evidence="2" id="KW-0677">Repeat</keyword>
<proteinExistence type="inferred from homology"/>
<feature type="repeat" description="PPR" evidence="3">
    <location>
        <begin position="9"/>
        <end position="43"/>
    </location>
</feature>
<protein>
    <recommendedName>
        <fullName evidence="5">Pentatricopeptide repeat-containing protein</fullName>
    </recommendedName>
</protein>
<dbReference type="PANTHER" id="PTHR46128">
    <property type="entry name" value="MITOCHONDRIAL GROUP I INTRON SPLICING FACTOR CCM1"/>
    <property type="match status" value="1"/>
</dbReference>
<dbReference type="PANTHER" id="PTHR46128:SF73">
    <property type="entry name" value="CRIB DOMAIN-CONTAINING PROTEIN"/>
    <property type="match status" value="1"/>
</dbReference>
<feature type="repeat" description="PPR" evidence="3">
    <location>
        <begin position="90"/>
        <end position="124"/>
    </location>
</feature>
<sequence length="191" mass="21210">MEANGCLPNITTYSTLIDGFAKSGDLIGATEIWNKMISLGCRPNVVAYTCMIDVLCRNSMFNQAYDLIGTMLEEAEKLVGRMIIQGIKPDTFTLNMLIHAYSKRGKVESAIQLLESMTKVSLHPDIVAYSSLICGISEQIDLEAASVYLHRMIREGIFPNVSLWNFLVRSLVSKIGYVRAVNHMNVLLASN</sequence>
<dbReference type="Pfam" id="PF13041">
    <property type="entry name" value="PPR_2"/>
    <property type="match status" value="2"/>
</dbReference>
<comment type="caution">
    <text evidence="4">The sequence shown here is derived from an EMBL/GenBank/DDBJ whole genome shotgun (WGS) entry which is preliminary data.</text>
</comment>
<comment type="similarity">
    <text evidence="1">Belongs to the PPR family. P subfamily.</text>
</comment>
<dbReference type="NCBIfam" id="TIGR00756">
    <property type="entry name" value="PPR"/>
    <property type="match status" value="4"/>
</dbReference>
<reference evidence="4" key="2">
    <citation type="journal article" date="2024" name="Plant">
        <title>Genomic evolution and insights into agronomic trait innovations of Sesamum species.</title>
        <authorList>
            <person name="Miao H."/>
            <person name="Wang L."/>
            <person name="Qu L."/>
            <person name="Liu H."/>
            <person name="Sun Y."/>
            <person name="Le M."/>
            <person name="Wang Q."/>
            <person name="Wei S."/>
            <person name="Zheng Y."/>
            <person name="Lin W."/>
            <person name="Duan Y."/>
            <person name="Cao H."/>
            <person name="Xiong S."/>
            <person name="Wang X."/>
            <person name="Wei L."/>
            <person name="Li C."/>
            <person name="Ma Q."/>
            <person name="Ju M."/>
            <person name="Zhao R."/>
            <person name="Li G."/>
            <person name="Mu C."/>
            <person name="Tian Q."/>
            <person name="Mei H."/>
            <person name="Zhang T."/>
            <person name="Gao T."/>
            <person name="Zhang H."/>
        </authorList>
    </citation>
    <scope>NUCLEOTIDE SEQUENCE</scope>
    <source>
        <strain evidence="4">G02</strain>
    </source>
</reference>
<dbReference type="EMBL" id="JACGWJ010000011">
    <property type="protein sequence ID" value="KAL0388909.1"/>
    <property type="molecule type" value="Genomic_DNA"/>
</dbReference>
<gene>
    <name evidence="4" type="ORF">Sradi_2772700</name>
</gene>
<accession>A0AAW2S9U7</accession>
<dbReference type="InterPro" id="IPR050872">
    <property type="entry name" value="PPR_P_subfamily"/>
</dbReference>
<evidence type="ECO:0000256" key="3">
    <source>
        <dbReference type="PROSITE-ProRule" id="PRU00708"/>
    </source>
</evidence>
<evidence type="ECO:0000256" key="2">
    <source>
        <dbReference type="ARBA" id="ARBA00022737"/>
    </source>
</evidence>
<dbReference type="InterPro" id="IPR002885">
    <property type="entry name" value="PPR_rpt"/>
</dbReference>
<evidence type="ECO:0008006" key="5">
    <source>
        <dbReference type="Google" id="ProtNLM"/>
    </source>
</evidence>
<name>A0AAW2S9U7_SESRA</name>
<dbReference type="AlphaFoldDB" id="A0AAW2S9U7"/>